<feature type="region of interest" description="Disordered" evidence="1">
    <location>
        <begin position="1"/>
        <end position="24"/>
    </location>
</feature>
<dbReference type="OrthoDB" id="331544at2759"/>
<comment type="caution">
    <text evidence="2">The sequence shown here is derived from an EMBL/GenBank/DDBJ whole genome shotgun (WGS) entry which is preliminary data.</text>
</comment>
<gene>
    <name evidence="2" type="ORF">BC936DRAFT_144958</name>
</gene>
<keyword evidence="3" id="KW-1185">Reference proteome</keyword>
<sequence length="292" mass="32597">MTHNDNPTWSPIDTPKPVLPDVSIPSTRRHSEIFPITIPDHLSNLPTPAVSAHAHSHRKSWSSATIPLEHFHHLNGFTSSLPAIVSTGSPPDNAPPRAETVEEKHSRLIKEHIPDFDLEDIGTRTVGPLAPGLENVKNILVTGGAGFIYHPRFTPGKILWKLSGPKARRAVSRIPHLRGRQAGLLRIAQQPQGPARVPKLHVHQGNISVHALFEIIDATRIASDLSPSTSFWLRATLIVNPVPGRHHLLRLHVLHPQGEVHRRHISPRCTDPRRQLVRRLVQFHEGGIRYLY</sequence>
<reference evidence="2 3" key="1">
    <citation type="journal article" date="2018" name="New Phytol.">
        <title>Phylogenomics of Endogonaceae and evolution of mycorrhizas within Mucoromycota.</title>
        <authorList>
            <person name="Chang Y."/>
            <person name="Desiro A."/>
            <person name="Na H."/>
            <person name="Sandor L."/>
            <person name="Lipzen A."/>
            <person name="Clum A."/>
            <person name="Barry K."/>
            <person name="Grigoriev I.V."/>
            <person name="Martin F.M."/>
            <person name="Stajich J.E."/>
            <person name="Smith M.E."/>
            <person name="Bonito G."/>
            <person name="Spatafora J.W."/>
        </authorList>
    </citation>
    <scope>NUCLEOTIDE SEQUENCE [LARGE SCALE GENOMIC DNA]</scope>
    <source>
        <strain evidence="2 3">GMNB39</strain>
    </source>
</reference>
<evidence type="ECO:0000313" key="3">
    <source>
        <dbReference type="Proteomes" id="UP000268093"/>
    </source>
</evidence>
<protein>
    <submittedName>
        <fullName evidence="2">Uncharacterized protein</fullName>
    </submittedName>
</protein>
<dbReference type="AlphaFoldDB" id="A0A433DBA2"/>
<dbReference type="EMBL" id="RBNI01003707">
    <property type="protein sequence ID" value="RUP48110.1"/>
    <property type="molecule type" value="Genomic_DNA"/>
</dbReference>
<accession>A0A433DBA2</accession>
<name>A0A433DBA2_9FUNG</name>
<organism evidence="2 3">
    <name type="scientific">Jimgerdemannia flammicorona</name>
    <dbReference type="NCBI Taxonomy" id="994334"/>
    <lineage>
        <taxon>Eukaryota</taxon>
        <taxon>Fungi</taxon>
        <taxon>Fungi incertae sedis</taxon>
        <taxon>Mucoromycota</taxon>
        <taxon>Mucoromycotina</taxon>
        <taxon>Endogonomycetes</taxon>
        <taxon>Endogonales</taxon>
        <taxon>Endogonaceae</taxon>
        <taxon>Jimgerdemannia</taxon>
    </lineage>
</organism>
<evidence type="ECO:0000256" key="1">
    <source>
        <dbReference type="SAM" id="MobiDB-lite"/>
    </source>
</evidence>
<dbReference type="Proteomes" id="UP000268093">
    <property type="component" value="Unassembled WGS sequence"/>
</dbReference>
<feature type="compositionally biased region" description="Polar residues" evidence="1">
    <location>
        <begin position="1"/>
        <end position="11"/>
    </location>
</feature>
<evidence type="ECO:0000313" key="2">
    <source>
        <dbReference type="EMBL" id="RUP48110.1"/>
    </source>
</evidence>
<proteinExistence type="predicted"/>